<dbReference type="InterPro" id="IPR045026">
    <property type="entry name" value="LIMYB"/>
</dbReference>
<dbReference type="AlphaFoldDB" id="A0A2P5D8Z3"/>
<sequence>MTNALLAWTEAAKVKTNACLAKAKKYKKSPSEEGNSQKEEFFLTKCVQIIEGREEIDNDVYMKAVEKFKDSDWRELFVNMSTLKKRAGLDRL</sequence>
<protein>
    <submittedName>
        <fullName evidence="1">Uncharacterized protein</fullName>
    </submittedName>
</protein>
<dbReference type="PANTHER" id="PTHR47584">
    <property type="match status" value="1"/>
</dbReference>
<dbReference type="Proteomes" id="UP000237105">
    <property type="component" value="Unassembled WGS sequence"/>
</dbReference>
<dbReference type="EMBL" id="JXTB01000054">
    <property type="protein sequence ID" value="PON69755.1"/>
    <property type="molecule type" value="Genomic_DNA"/>
</dbReference>
<dbReference type="PANTHER" id="PTHR47584:SF14">
    <property type="entry name" value="L10-INTERACTING MYB DOMAIN-CONTAINING PROTEIN-LIKE"/>
    <property type="match status" value="1"/>
</dbReference>
<keyword evidence="2" id="KW-1185">Reference proteome</keyword>
<comment type="caution">
    <text evidence="1">The sequence shown here is derived from an EMBL/GenBank/DDBJ whole genome shotgun (WGS) entry which is preliminary data.</text>
</comment>
<name>A0A2P5D8Z3_PARAD</name>
<gene>
    <name evidence="1" type="ORF">PanWU01x14_085390</name>
</gene>
<reference evidence="2" key="1">
    <citation type="submission" date="2016-06" db="EMBL/GenBank/DDBJ databases">
        <title>Parallel loss of symbiosis genes in relatives of nitrogen-fixing non-legume Parasponia.</title>
        <authorList>
            <person name="Van Velzen R."/>
            <person name="Holmer R."/>
            <person name="Bu F."/>
            <person name="Rutten L."/>
            <person name="Van Zeijl A."/>
            <person name="Liu W."/>
            <person name="Santuari L."/>
            <person name="Cao Q."/>
            <person name="Sharma T."/>
            <person name="Shen D."/>
            <person name="Roswanjaya Y."/>
            <person name="Wardhani T."/>
            <person name="Kalhor M.S."/>
            <person name="Jansen J."/>
            <person name="Van den Hoogen J."/>
            <person name="Gungor B."/>
            <person name="Hartog M."/>
            <person name="Hontelez J."/>
            <person name="Verver J."/>
            <person name="Yang W.-C."/>
            <person name="Schijlen E."/>
            <person name="Repin R."/>
            <person name="Schilthuizen M."/>
            <person name="Schranz E."/>
            <person name="Heidstra R."/>
            <person name="Miyata K."/>
            <person name="Fedorova E."/>
            <person name="Kohlen W."/>
            <person name="Bisseling T."/>
            <person name="Smit S."/>
            <person name="Geurts R."/>
        </authorList>
    </citation>
    <scope>NUCLEOTIDE SEQUENCE [LARGE SCALE GENOMIC DNA]</scope>
    <source>
        <strain evidence="2">cv. WU1-14</strain>
    </source>
</reference>
<evidence type="ECO:0000313" key="2">
    <source>
        <dbReference type="Proteomes" id="UP000237105"/>
    </source>
</evidence>
<proteinExistence type="predicted"/>
<organism evidence="1 2">
    <name type="scientific">Parasponia andersonii</name>
    <name type="common">Sponia andersonii</name>
    <dbReference type="NCBI Taxonomy" id="3476"/>
    <lineage>
        <taxon>Eukaryota</taxon>
        <taxon>Viridiplantae</taxon>
        <taxon>Streptophyta</taxon>
        <taxon>Embryophyta</taxon>
        <taxon>Tracheophyta</taxon>
        <taxon>Spermatophyta</taxon>
        <taxon>Magnoliopsida</taxon>
        <taxon>eudicotyledons</taxon>
        <taxon>Gunneridae</taxon>
        <taxon>Pentapetalae</taxon>
        <taxon>rosids</taxon>
        <taxon>fabids</taxon>
        <taxon>Rosales</taxon>
        <taxon>Cannabaceae</taxon>
        <taxon>Parasponia</taxon>
    </lineage>
</organism>
<evidence type="ECO:0000313" key="1">
    <source>
        <dbReference type="EMBL" id="PON69755.1"/>
    </source>
</evidence>
<dbReference type="OrthoDB" id="686198at2759"/>
<accession>A0A2P5D8Z3</accession>